<keyword evidence="7" id="KW-0418">Kinase</keyword>
<dbReference type="GO" id="GO:0008654">
    <property type="term" value="P:phospholipid biosynthetic process"/>
    <property type="evidence" value="ECO:0007669"/>
    <property type="project" value="UniProtKB-KW"/>
</dbReference>
<feature type="domain" description="DAGKc" evidence="13">
    <location>
        <begin position="1"/>
        <end position="124"/>
    </location>
</feature>
<keyword evidence="8" id="KW-0067">ATP-binding</keyword>
<accession>A0A068NYW2</accession>
<protein>
    <submittedName>
        <fullName evidence="14">Transcription regulator</fullName>
    </submittedName>
</protein>
<evidence type="ECO:0000256" key="7">
    <source>
        <dbReference type="ARBA" id="ARBA00022777"/>
    </source>
</evidence>
<name>A0A068NYW2_FIMGI</name>
<keyword evidence="11" id="KW-0594">Phospholipid biosynthesis</keyword>
<evidence type="ECO:0000259" key="13">
    <source>
        <dbReference type="PROSITE" id="PS50146"/>
    </source>
</evidence>
<dbReference type="InterPro" id="IPR001206">
    <property type="entry name" value="Diacylglycerol_kinase_cat_dom"/>
</dbReference>
<evidence type="ECO:0000256" key="6">
    <source>
        <dbReference type="ARBA" id="ARBA00022741"/>
    </source>
</evidence>
<evidence type="ECO:0000256" key="2">
    <source>
        <dbReference type="ARBA" id="ARBA00005983"/>
    </source>
</evidence>
<dbReference type="PROSITE" id="PS50146">
    <property type="entry name" value="DAGK"/>
    <property type="match status" value="1"/>
</dbReference>
<dbReference type="Pfam" id="PF00781">
    <property type="entry name" value="DAGK_cat"/>
    <property type="match status" value="1"/>
</dbReference>
<keyword evidence="12" id="KW-1208">Phospholipid metabolism</keyword>
<keyword evidence="10" id="KW-0443">Lipid metabolism</keyword>
<dbReference type="GO" id="GO:0046872">
    <property type="term" value="F:metal ion binding"/>
    <property type="evidence" value="ECO:0007669"/>
    <property type="project" value="UniProtKB-KW"/>
</dbReference>
<gene>
    <name evidence="14" type="ORF">OP10G_4151</name>
</gene>
<dbReference type="Pfam" id="PF19279">
    <property type="entry name" value="YegS_C"/>
    <property type="match status" value="1"/>
</dbReference>
<dbReference type="Gene3D" id="2.60.200.40">
    <property type="match status" value="1"/>
</dbReference>
<evidence type="ECO:0000256" key="10">
    <source>
        <dbReference type="ARBA" id="ARBA00023098"/>
    </source>
</evidence>
<dbReference type="GO" id="GO:0005524">
    <property type="term" value="F:ATP binding"/>
    <property type="evidence" value="ECO:0007669"/>
    <property type="project" value="UniProtKB-KW"/>
</dbReference>
<dbReference type="PANTHER" id="PTHR12358">
    <property type="entry name" value="SPHINGOSINE KINASE"/>
    <property type="match status" value="1"/>
</dbReference>
<keyword evidence="9" id="KW-0460">Magnesium</keyword>
<dbReference type="GO" id="GO:0004143">
    <property type="term" value="F:ATP-dependent diacylglycerol kinase activity"/>
    <property type="evidence" value="ECO:0007669"/>
    <property type="project" value="TreeGrafter"/>
</dbReference>
<dbReference type="SMART" id="SM00046">
    <property type="entry name" value="DAGKc"/>
    <property type="match status" value="1"/>
</dbReference>
<evidence type="ECO:0000256" key="9">
    <source>
        <dbReference type="ARBA" id="ARBA00022842"/>
    </source>
</evidence>
<proteinExistence type="inferred from homology"/>
<dbReference type="RefSeq" id="WP_025228584.1">
    <property type="nucleotide sequence ID" value="NZ_CP007139.1"/>
</dbReference>
<organism evidence="14 15">
    <name type="scientific">Fimbriimonas ginsengisoli Gsoil 348</name>
    <dbReference type="NCBI Taxonomy" id="661478"/>
    <lineage>
        <taxon>Bacteria</taxon>
        <taxon>Bacillati</taxon>
        <taxon>Armatimonadota</taxon>
        <taxon>Fimbriimonadia</taxon>
        <taxon>Fimbriimonadales</taxon>
        <taxon>Fimbriimonadaceae</taxon>
        <taxon>Fimbriimonas</taxon>
    </lineage>
</organism>
<keyword evidence="15" id="KW-1185">Reference proteome</keyword>
<evidence type="ECO:0000313" key="14">
    <source>
        <dbReference type="EMBL" id="AIE87519.1"/>
    </source>
</evidence>
<evidence type="ECO:0000256" key="4">
    <source>
        <dbReference type="ARBA" id="ARBA00022679"/>
    </source>
</evidence>
<evidence type="ECO:0000313" key="15">
    <source>
        <dbReference type="Proteomes" id="UP000027982"/>
    </source>
</evidence>
<reference evidence="14 15" key="1">
    <citation type="journal article" date="2014" name="PLoS ONE">
        <title>The first complete genome sequence of the class fimbriimonadia in the phylum armatimonadetes.</title>
        <authorList>
            <person name="Hu Z.Y."/>
            <person name="Wang Y.Z."/>
            <person name="Im W.T."/>
            <person name="Wang S.Y."/>
            <person name="Zhao G.P."/>
            <person name="Zheng H.J."/>
            <person name="Quan Z.X."/>
        </authorList>
    </citation>
    <scope>NUCLEOTIDE SEQUENCE [LARGE SCALE GENOMIC DNA]</scope>
    <source>
        <strain evidence="14">Gsoil 348</strain>
    </source>
</reference>
<dbReference type="GO" id="GO:0005886">
    <property type="term" value="C:plasma membrane"/>
    <property type="evidence" value="ECO:0007669"/>
    <property type="project" value="TreeGrafter"/>
</dbReference>
<dbReference type="AlphaFoldDB" id="A0A068NYW2"/>
<dbReference type="InterPro" id="IPR017438">
    <property type="entry name" value="ATP-NAD_kinase_N"/>
</dbReference>
<keyword evidence="5" id="KW-0479">Metal-binding</keyword>
<dbReference type="Proteomes" id="UP000027982">
    <property type="component" value="Chromosome"/>
</dbReference>
<dbReference type="InterPro" id="IPR005218">
    <property type="entry name" value="Diacylglycerol/lipid_kinase"/>
</dbReference>
<evidence type="ECO:0000256" key="3">
    <source>
        <dbReference type="ARBA" id="ARBA00022516"/>
    </source>
</evidence>
<keyword evidence="3" id="KW-0444">Lipid biosynthesis</keyword>
<sequence>MTRPISVILNPAAGRGQAAKLVRELVGRLGPILETSGPGDAERLARRAADDGGIVVAAGGDGTVGEVAAGIYGSDATLAILPVGTGNDFARTLGVASLPVALAAIDQRTAKPIDLIRWRCGDAGGLAINIAGCGFDALVAERINKGFRYLRGTSAYIAAVLTTLRSYRPAALTVIVDGETIETTVMLCAVANAKSYGGGMLVAPNAEVDDGELDLVVVEGIGKVEFLRAFPSVFKGAHLTHPRVRSIRGRSISIHAEPPLPVLSDGELVGVTPAEFEVIHNALKVVVP</sequence>
<dbReference type="STRING" id="661478.OP10G_4151"/>
<dbReference type="NCBIfam" id="TIGR00147">
    <property type="entry name" value="YegS/Rv2252/BmrU family lipid kinase"/>
    <property type="match status" value="1"/>
</dbReference>
<keyword evidence="6" id="KW-0547">Nucleotide-binding</keyword>
<dbReference type="InterPro" id="IPR050187">
    <property type="entry name" value="Lipid_Phosphate_FormReg"/>
</dbReference>
<dbReference type="PANTHER" id="PTHR12358:SF106">
    <property type="entry name" value="LIPID KINASE YEGS"/>
    <property type="match status" value="1"/>
</dbReference>
<dbReference type="EMBL" id="CP007139">
    <property type="protein sequence ID" value="AIE87519.1"/>
    <property type="molecule type" value="Genomic_DNA"/>
</dbReference>
<dbReference type="InterPro" id="IPR045540">
    <property type="entry name" value="YegS/DAGK_C"/>
</dbReference>
<dbReference type="eggNOG" id="COG1597">
    <property type="taxonomic scope" value="Bacteria"/>
</dbReference>
<dbReference type="InterPro" id="IPR016064">
    <property type="entry name" value="NAD/diacylglycerol_kinase_sf"/>
</dbReference>
<evidence type="ECO:0000256" key="11">
    <source>
        <dbReference type="ARBA" id="ARBA00023209"/>
    </source>
</evidence>
<evidence type="ECO:0000256" key="5">
    <source>
        <dbReference type="ARBA" id="ARBA00022723"/>
    </source>
</evidence>
<dbReference type="SUPFAM" id="SSF111331">
    <property type="entry name" value="NAD kinase/diacylglycerol kinase-like"/>
    <property type="match status" value="1"/>
</dbReference>
<evidence type="ECO:0000256" key="1">
    <source>
        <dbReference type="ARBA" id="ARBA00001946"/>
    </source>
</evidence>
<dbReference type="HOGENOM" id="CLU_045532_0_2_0"/>
<keyword evidence="4" id="KW-0808">Transferase</keyword>
<evidence type="ECO:0000256" key="8">
    <source>
        <dbReference type="ARBA" id="ARBA00022840"/>
    </source>
</evidence>
<evidence type="ECO:0000256" key="12">
    <source>
        <dbReference type="ARBA" id="ARBA00023264"/>
    </source>
</evidence>
<comment type="cofactor">
    <cofactor evidence="1">
        <name>Mg(2+)</name>
        <dbReference type="ChEBI" id="CHEBI:18420"/>
    </cofactor>
</comment>
<dbReference type="Gene3D" id="3.40.50.10330">
    <property type="entry name" value="Probable inorganic polyphosphate/atp-NAD kinase, domain 1"/>
    <property type="match status" value="1"/>
</dbReference>
<dbReference type="OrthoDB" id="142078at2"/>
<dbReference type="KEGG" id="fgi:OP10G_4151"/>
<comment type="similarity">
    <text evidence="2">Belongs to the diacylglycerol/lipid kinase family.</text>
</comment>